<organism evidence="1 2">
    <name type="scientific">Achromobacter spanius</name>
    <dbReference type="NCBI Taxonomy" id="217203"/>
    <lineage>
        <taxon>Bacteria</taxon>
        <taxon>Pseudomonadati</taxon>
        <taxon>Pseudomonadota</taxon>
        <taxon>Betaproteobacteria</taxon>
        <taxon>Burkholderiales</taxon>
        <taxon>Alcaligenaceae</taxon>
        <taxon>Achromobacter</taxon>
    </lineage>
</organism>
<protein>
    <submittedName>
        <fullName evidence="1">DUF4123 domain-containing protein</fullName>
    </submittedName>
</protein>
<dbReference type="EMBL" id="JAOCDZ010000002">
    <property type="protein sequence ID" value="MDH0735024.1"/>
    <property type="molecule type" value="Genomic_DNA"/>
</dbReference>
<sequence>MTTYAALLSRSRIANQGFYLLVDPQADCDDDHALHPDNLLARFATDAVEPVLRADLTHDLSACPRLITLANAGQTLDEDYLRMTVNVALAEPIGGKRLICGWLSSPSPLTVVAEHLAQRCLVVEQNAQRVVPFFEPLRLELLAVSLRDSIGPWLWPISQWIVPSSGGRLLHLSGNGNAPAPSLGVAEISAQYLAPMVGSVLSAWQQLTSQPMRADLHARTPLLREKPGPGIHATAKVLAHLRRSYALGLRGAHDRMTFALQHLTVNPHLETHPRIQQCIQEAVADKMHLDDALAALDRAEWHDVLATLTRTRS</sequence>
<dbReference type="Proteomes" id="UP001161094">
    <property type="component" value="Unassembled WGS sequence"/>
</dbReference>
<reference evidence="1" key="1">
    <citation type="submission" date="2022-09" db="EMBL/GenBank/DDBJ databases">
        <title>Intensive care unit water sources are persistently colonized with multi-drug resistant bacteria and are the site of extensive horizontal gene transfer of antibiotic resistance genes.</title>
        <authorList>
            <person name="Diorio-Toth L."/>
        </authorList>
    </citation>
    <scope>NUCLEOTIDE SEQUENCE</scope>
    <source>
        <strain evidence="1">GD03843</strain>
    </source>
</reference>
<evidence type="ECO:0000313" key="1">
    <source>
        <dbReference type="EMBL" id="MDH0735024.1"/>
    </source>
</evidence>
<accession>A0AA42ITP4</accession>
<name>A0AA42ITP4_9BURK</name>
<comment type="caution">
    <text evidence="1">The sequence shown here is derived from an EMBL/GenBank/DDBJ whole genome shotgun (WGS) entry which is preliminary data.</text>
</comment>
<proteinExistence type="predicted"/>
<dbReference type="AlphaFoldDB" id="A0AA42ITP4"/>
<gene>
    <name evidence="1" type="ORF">N5D93_04330</name>
</gene>
<dbReference type="RefSeq" id="WP_279994058.1">
    <property type="nucleotide sequence ID" value="NZ_JAOCDZ010000002.1"/>
</dbReference>
<evidence type="ECO:0000313" key="2">
    <source>
        <dbReference type="Proteomes" id="UP001161094"/>
    </source>
</evidence>